<evidence type="ECO:0000313" key="2">
    <source>
        <dbReference type="Proteomes" id="UP001432322"/>
    </source>
</evidence>
<gene>
    <name evidence="1" type="ORF">PFISCL1PPCAC_2464</name>
</gene>
<evidence type="ECO:0000313" key="1">
    <source>
        <dbReference type="EMBL" id="GMT11167.1"/>
    </source>
</evidence>
<feature type="non-terminal residue" evidence="1">
    <location>
        <position position="83"/>
    </location>
</feature>
<keyword evidence="2" id="KW-1185">Reference proteome</keyword>
<comment type="caution">
    <text evidence="1">The sequence shown here is derived from an EMBL/GenBank/DDBJ whole genome shotgun (WGS) entry which is preliminary data.</text>
</comment>
<organism evidence="1 2">
    <name type="scientific">Pristionchus fissidentatus</name>
    <dbReference type="NCBI Taxonomy" id="1538716"/>
    <lineage>
        <taxon>Eukaryota</taxon>
        <taxon>Metazoa</taxon>
        <taxon>Ecdysozoa</taxon>
        <taxon>Nematoda</taxon>
        <taxon>Chromadorea</taxon>
        <taxon>Rhabditida</taxon>
        <taxon>Rhabditina</taxon>
        <taxon>Diplogasteromorpha</taxon>
        <taxon>Diplogasteroidea</taxon>
        <taxon>Neodiplogasteridae</taxon>
        <taxon>Pristionchus</taxon>
    </lineage>
</organism>
<proteinExistence type="predicted"/>
<dbReference type="Proteomes" id="UP001432322">
    <property type="component" value="Unassembled WGS sequence"/>
</dbReference>
<dbReference type="AlphaFoldDB" id="A0AAV5UV61"/>
<accession>A0AAV5UV61</accession>
<dbReference type="EMBL" id="BTSY01000001">
    <property type="protein sequence ID" value="GMT11167.1"/>
    <property type="molecule type" value="Genomic_DNA"/>
</dbReference>
<reference evidence="1" key="1">
    <citation type="submission" date="2023-10" db="EMBL/GenBank/DDBJ databases">
        <title>Genome assembly of Pristionchus species.</title>
        <authorList>
            <person name="Yoshida K."/>
            <person name="Sommer R.J."/>
        </authorList>
    </citation>
    <scope>NUCLEOTIDE SEQUENCE</scope>
    <source>
        <strain evidence="1">RS5133</strain>
    </source>
</reference>
<protein>
    <submittedName>
        <fullName evidence="1">Uncharacterized protein</fullName>
    </submittedName>
</protein>
<sequence length="83" mass="9354">VFRTRKMICVIIKVMPNHTLSQWKKVFSDTVLSDIRAYAVSISGDVILPFSDLNKFLRTIKDIGKVDISASTEITGNELIQLN</sequence>
<name>A0AAV5UV61_9BILA</name>
<feature type="non-terminal residue" evidence="1">
    <location>
        <position position="1"/>
    </location>
</feature>